<feature type="compositionally biased region" description="Basic and acidic residues" evidence="1">
    <location>
        <begin position="37"/>
        <end position="51"/>
    </location>
</feature>
<organism evidence="2 3">
    <name type="scientific">Hesseltinella vesiculosa</name>
    <dbReference type="NCBI Taxonomy" id="101127"/>
    <lineage>
        <taxon>Eukaryota</taxon>
        <taxon>Fungi</taxon>
        <taxon>Fungi incertae sedis</taxon>
        <taxon>Mucoromycota</taxon>
        <taxon>Mucoromycotina</taxon>
        <taxon>Mucoromycetes</taxon>
        <taxon>Mucorales</taxon>
        <taxon>Cunninghamellaceae</taxon>
        <taxon>Hesseltinella</taxon>
    </lineage>
</organism>
<accession>A0A1X2GQN8</accession>
<reference evidence="2 3" key="1">
    <citation type="submission" date="2016-07" db="EMBL/GenBank/DDBJ databases">
        <title>Pervasive Adenine N6-methylation of Active Genes in Fungi.</title>
        <authorList>
            <consortium name="DOE Joint Genome Institute"/>
            <person name="Mondo S.J."/>
            <person name="Dannebaum R.O."/>
            <person name="Kuo R.C."/>
            <person name="Labutti K."/>
            <person name="Haridas S."/>
            <person name="Kuo A."/>
            <person name="Salamov A."/>
            <person name="Ahrendt S.R."/>
            <person name="Lipzen A."/>
            <person name="Sullivan W."/>
            <person name="Andreopoulos W.B."/>
            <person name="Clum A."/>
            <person name="Lindquist E."/>
            <person name="Daum C."/>
            <person name="Ramamoorthy G.K."/>
            <person name="Gryganskyi A."/>
            <person name="Culley D."/>
            <person name="Magnuson J.K."/>
            <person name="James T.Y."/>
            <person name="O'Malley M.A."/>
            <person name="Stajich J.E."/>
            <person name="Spatafora J.W."/>
            <person name="Visel A."/>
            <person name="Grigoriev I.V."/>
        </authorList>
    </citation>
    <scope>NUCLEOTIDE SEQUENCE [LARGE SCALE GENOMIC DNA]</scope>
    <source>
        <strain evidence="2 3">NRRL 3301</strain>
    </source>
</reference>
<dbReference type="Proteomes" id="UP000242146">
    <property type="component" value="Unassembled WGS sequence"/>
</dbReference>
<gene>
    <name evidence="2" type="ORF">DM01DRAFT_1212058</name>
</gene>
<dbReference type="AlphaFoldDB" id="A0A1X2GQN8"/>
<evidence type="ECO:0000313" key="2">
    <source>
        <dbReference type="EMBL" id="ORX59044.1"/>
    </source>
</evidence>
<keyword evidence="3" id="KW-1185">Reference proteome</keyword>
<dbReference type="STRING" id="101127.A0A1X2GQN8"/>
<dbReference type="EMBL" id="MCGT01000006">
    <property type="protein sequence ID" value="ORX59044.1"/>
    <property type="molecule type" value="Genomic_DNA"/>
</dbReference>
<evidence type="ECO:0000256" key="1">
    <source>
        <dbReference type="SAM" id="MobiDB-lite"/>
    </source>
</evidence>
<feature type="compositionally biased region" description="Basic residues" evidence="1">
    <location>
        <begin position="1"/>
        <end position="12"/>
    </location>
</feature>
<feature type="region of interest" description="Disordered" evidence="1">
    <location>
        <begin position="1"/>
        <end position="51"/>
    </location>
</feature>
<feature type="compositionally biased region" description="Basic residues" evidence="1">
    <location>
        <begin position="20"/>
        <end position="36"/>
    </location>
</feature>
<evidence type="ECO:0000313" key="3">
    <source>
        <dbReference type="Proteomes" id="UP000242146"/>
    </source>
</evidence>
<comment type="caution">
    <text evidence="2">The sequence shown here is derived from an EMBL/GenBank/DDBJ whole genome shotgun (WGS) entry which is preliminary data.</text>
</comment>
<protein>
    <submittedName>
        <fullName evidence="2">Uncharacterized protein</fullName>
    </submittedName>
</protein>
<proteinExistence type="predicted"/>
<sequence length="92" mass="11006">MARTKQSRKRRQNTPSTSRPVKRQTRNKTRNVTKRRQNADEKAAKRTGRDERFKIIKSPMSLPHTLSTCTREPIAWWKRPRHSRSSMDCTHY</sequence>
<name>A0A1X2GQN8_9FUNG</name>